<evidence type="ECO:0000256" key="1">
    <source>
        <dbReference type="ARBA" id="ARBA00005755"/>
    </source>
</evidence>
<evidence type="ECO:0000256" key="7">
    <source>
        <dbReference type="ARBA" id="ARBA00023125"/>
    </source>
</evidence>
<evidence type="ECO:0000256" key="6">
    <source>
        <dbReference type="ARBA" id="ARBA00022932"/>
    </source>
</evidence>
<keyword evidence="5" id="KW-0235">DNA replication</keyword>
<dbReference type="GO" id="GO:0003887">
    <property type="term" value="F:DNA-directed DNA polymerase activity"/>
    <property type="evidence" value="ECO:0007669"/>
    <property type="project" value="UniProtKB-KW"/>
</dbReference>
<dbReference type="AlphaFoldDB" id="A0A6A4RPD7"/>
<dbReference type="PANTHER" id="PTHR33568:SF3">
    <property type="entry name" value="DNA-DIRECTED DNA POLYMERASE"/>
    <property type="match status" value="1"/>
</dbReference>
<evidence type="ECO:0000259" key="9">
    <source>
        <dbReference type="Pfam" id="PF03175"/>
    </source>
</evidence>
<keyword evidence="7" id="KW-0238">DNA-binding</keyword>
<evidence type="ECO:0000313" key="11">
    <source>
        <dbReference type="Proteomes" id="UP000438429"/>
    </source>
</evidence>
<protein>
    <recommendedName>
        <fullName evidence="2">DNA-directed DNA polymerase</fullName>
        <ecNumber evidence="2">2.7.7.7</ecNumber>
    </recommendedName>
</protein>
<comment type="caution">
    <text evidence="10">The sequence shown here is derived from an EMBL/GenBank/DDBJ whole genome shotgun (WGS) entry which is preliminary data.</text>
</comment>
<accession>A0A6A4RPD7</accession>
<keyword evidence="4" id="KW-0548">Nucleotidyltransferase</keyword>
<dbReference type="GO" id="GO:0003677">
    <property type="term" value="F:DNA binding"/>
    <property type="evidence" value="ECO:0007669"/>
    <property type="project" value="UniProtKB-KW"/>
</dbReference>
<evidence type="ECO:0000256" key="8">
    <source>
        <dbReference type="ARBA" id="ARBA00049244"/>
    </source>
</evidence>
<organism evidence="10 11">
    <name type="scientific">Scophthalmus maximus</name>
    <name type="common">Turbot</name>
    <name type="synonym">Psetta maxima</name>
    <dbReference type="NCBI Taxonomy" id="52904"/>
    <lineage>
        <taxon>Eukaryota</taxon>
        <taxon>Metazoa</taxon>
        <taxon>Chordata</taxon>
        <taxon>Craniata</taxon>
        <taxon>Vertebrata</taxon>
        <taxon>Euteleostomi</taxon>
        <taxon>Actinopterygii</taxon>
        <taxon>Neopterygii</taxon>
        <taxon>Teleostei</taxon>
        <taxon>Neoteleostei</taxon>
        <taxon>Acanthomorphata</taxon>
        <taxon>Carangaria</taxon>
        <taxon>Pleuronectiformes</taxon>
        <taxon>Pleuronectoidei</taxon>
        <taxon>Scophthalmidae</taxon>
        <taxon>Scophthalmus</taxon>
    </lineage>
</organism>
<evidence type="ECO:0000256" key="5">
    <source>
        <dbReference type="ARBA" id="ARBA00022705"/>
    </source>
</evidence>
<evidence type="ECO:0000256" key="2">
    <source>
        <dbReference type="ARBA" id="ARBA00012417"/>
    </source>
</evidence>
<feature type="domain" description="DNA-directed DNA polymerase family B mitochondria/virus" evidence="9">
    <location>
        <begin position="30"/>
        <end position="103"/>
    </location>
</feature>
<keyword evidence="3" id="KW-0808">Transferase</keyword>
<keyword evidence="6" id="KW-0239">DNA-directed DNA polymerase</keyword>
<reference evidence="10 11" key="1">
    <citation type="submission" date="2019-06" db="EMBL/GenBank/DDBJ databases">
        <title>Draft genomes of female and male turbot (Scophthalmus maximus).</title>
        <authorList>
            <person name="Xu H."/>
            <person name="Xu X.-W."/>
            <person name="Shao C."/>
            <person name="Chen S."/>
        </authorList>
    </citation>
    <scope>NUCLEOTIDE SEQUENCE [LARGE SCALE GENOMIC DNA]</scope>
    <source>
        <strain evidence="10">Ysfricsl-2016a</strain>
        <tissue evidence="10">Blood</tissue>
    </source>
</reference>
<dbReference type="Proteomes" id="UP000438429">
    <property type="component" value="Unassembled WGS sequence"/>
</dbReference>
<name>A0A6A4RPD7_SCOMX</name>
<comment type="catalytic activity">
    <reaction evidence="8">
        <text>DNA(n) + a 2'-deoxyribonucleoside 5'-triphosphate = DNA(n+1) + diphosphate</text>
        <dbReference type="Rhea" id="RHEA:22508"/>
        <dbReference type="Rhea" id="RHEA-COMP:17339"/>
        <dbReference type="Rhea" id="RHEA-COMP:17340"/>
        <dbReference type="ChEBI" id="CHEBI:33019"/>
        <dbReference type="ChEBI" id="CHEBI:61560"/>
        <dbReference type="ChEBI" id="CHEBI:173112"/>
        <dbReference type="EC" id="2.7.7.7"/>
    </reaction>
</comment>
<dbReference type="GO" id="GO:0000166">
    <property type="term" value="F:nucleotide binding"/>
    <property type="evidence" value="ECO:0007669"/>
    <property type="project" value="InterPro"/>
</dbReference>
<dbReference type="EMBL" id="VEVO01000596">
    <property type="protein sequence ID" value="KAF0021988.1"/>
    <property type="molecule type" value="Genomic_DNA"/>
</dbReference>
<proteinExistence type="inferred from homology"/>
<gene>
    <name evidence="10" type="ORF">F2P81_025759</name>
</gene>
<evidence type="ECO:0000256" key="4">
    <source>
        <dbReference type="ARBA" id="ARBA00022695"/>
    </source>
</evidence>
<dbReference type="InterPro" id="IPR004868">
    <property type="entry name" value="DNA-dir_DNA_pol_B_mt/vir"/>
</dbReference>
<sequence>MGLALKHAKLLGSPSSSNIWARANEWRQYETVRHGTFHFKNEAVRYCQNDVDILFEACCIFRKGYIGETGVDPFSCVTIASACMKVFRTNFLAANTLAIPSPDNYRRQFKSFSNVSIQWLEWVVFREHLHSALTEPGGEGRRQILCRWLRRDGGCEMCMGVSGMILSRLSLIFQASEHPEVVRILTQYRHHMNKMQG</sequence>
<evidence type="ECO:0000313" key="10">
    <source>
        <dbReference type="EMBL" id="KAF0021988.1"/>
    </source>
</evidence>
<dbReference type="GO" id="GO:0006260">
    <property type="term" value="P:DNA replication"/>
    <property type="evidence" value="ECO:0007669"/>
    <property type="project" value="UniProtKB-KW"/>
</dbReference>
<comment type="similarity">
    <text evidence="1">Belongs to the DNA polymerase type-B family.</text>
</comment>
<dbReference type="PANTHER" id="PTHR33568">
    <property type="entry name" value="DNA POLYMERASE"/>
    <property type="match status" value="1"/>
</dbReference>
<evidence type="ECO:0000256" key="3">
    <source>
        <dbReference type="ARBA" id="ARBA00022679"/>
    </source>
</evidence>
<dbReference type="Pfam" id="PF03175">
    <property type="entry name" value="DNA_pol_B_2"/>
    <property type="match status" value="1"/>
</dbReference>
<dbReference type="EC" id="2.7.7.7" evidence="2"/>